<reference evidence="1 2" key="1">
    <citation type="submission" date="2012-06" db="EMBL/GenBank/DDBJ databases">
        <title>Finished chromosome of genome of Crinalium epipsammum PCC 9333.</title>
        <authorList>
            <consortium name="US DOE Joint Genome Institute"/>
            <person name="Gugger M."/>
            <person name="Coursin T."/>
            <person name="Rippka R."/>
            <person name="Tandeau De Marsac N."/>
            <person name="Huntemann M."/>
            <person name="Wei C.-L."/>
            <person name="Han J."/>
            <person name="Detter J.C."/>
            <person name="Han C."/>
            <person name="Tapia R."/>
            <person name="Davenport K."/>
            <person name="Daligault H."/>
            <person name="Erkkila T."/>
            <person name="Gu W."/>
            <person name="Munk A.C.C."/>
            <person name="Teshima H."/>
            <person name="Xu Y."/>
            <person name="Chain P."/>
            <person name="Chen A."/>
            <person name="Krypides N."/>
            <person name="Mavromatis K."/>
            <person name="Markowitz V."/>
            <person name="Szeto E."/>
            <person name="Ivanova N."/>
            <person name="Mikhailova N."/>
            <person name="Ovchinnikova G."/>
            <person name="Pagani I."/>
            <person name="Pati A."/>
            <person name="Goodwin L."/>
            <person name="Peters L."/>
            <person name="Pitluck S."/>
            <person name="Woyke T."/>
            <person name="Kerfeld C."/>
        </authorList>
    </citation>
    <scope>NUCLEOTIDE SEQUENCE [LARGE SCALE GENOMIC DNA]</scope>
    <source>
        <strain evidence="1 2">PCC 9333</strain>
    </source>
</reference>
<sequence length="71" mass="7849">MEIPEIVCRCRLACGAEAVAFGLPESAGLEIYDGQVADDLNNWDEPTFEVWCNAIIDKYSSVANQQTLLQL</sequence>
<dbReference type="AlphaFoldDB" id="K9VTS1"/>
<accession>K9VTS1</accession>
<protein>
    <submittedName>
        <fullName evidence="1">Uncharacterized protein</fullName>
    </submittedName>
</protein>
<keyword evidence="2" id="KW-1185">Reference proteome</keyword>
<evidence type="ECO:0000313" key="1">
    <source>
        <dbReference type="EMBL" id="AFZ11351.1"/>
    </source>
</evidence>
<dbReference type="STRING" id="1173022.Cri9333_0376"/>
<dbReference type="OrthoDB" id="516395at2"/>
<dbReference type="Proteomes" id="UP000010472">
    <property type="component" value="Chromosome"/>
</dbReference>
<dbReference type="EMBL" id="CP003620">
    <property type="protein sequence ID" value="AFZ11351.1"/>
    <property type="molecule type" value="Genomic_DNA"/>
</dbReference>
<dbReference type="HOGENOM" id="CLU_2733232_0_0_3"/>
<dbReference type="KEGG" id="cep:Cri9333_0376"/>
<evidence type="ECO:0000313" key="2">
    <source>
        <dbReference type="Proteomes" id="UP000010472"/>
    </source>
</evidence>
<dbReference type="RefSeq" id="WP_015201492.1">
    <property type="nucleotide sequence ID" value="NC_019753.1"/>
</dbReference>
<gene>
    <name evidence="1" type="ORF">Cri9333_0376</name>
</gene>
<name>K9VTS1_9CYAN</name>
<proteinExistence type="predicted"/>
<organism evidence="1 2">
    <name type="scientific">Crinalium epipsammum PCC 9333</name>
    <dbReference type="NCBI Taxonomy" id="1173022"/>
    <lineage>
        <taxon>Bacteria</taxon>
        <taxon>Bacillati</taxon>
        <taxon>Cyanobacteriota</taxon>
        <taxon>Cyanophyceae</taxon>
        <taxon>Gomontiellales</taxon>
        <taxon>Gomontiellaceae</taxon>
        <taxon>Crinalium</taxon>
    </lineage>
</organism>